<keyword evidence="5" id="KW-1185">Reference proteome</keyword>
<feature type="domain" description="DUF306" evidence="3">
    <location>
        <begin position="209"/>
        <end position="294"/>
    </location>
</feature>
<feature type="chain" id="PRO_5013314416" evidence="2">
    <location>
        <begin position="24"/>
        <end position="297"/>
    </location>
</feature>
<evidence type="ECO:0000256" key="2">
    <source>
        <dbReference type="SAM" id="SignalP"/>
    </source>
</evidence>
<feature type="region of interest" description="Disordered" evidence="1">
    <location>
        <begin position="152"/>
        <end position="178"/>
    </location>
</feature>
<name>A0A1M7AL88_9HYPH</name>
<dbReference type="AlphaFoldDB" id="A0A1M7AL88"/>
<evidence type="ECO:0000313" key="5">
    <source>
        <dbReference type="Proteomes" id="UP000186002"/>
    </source>
</evidence>
<dbReference type="CDD" id="cd00257">
    <property type="entry name" value="beta-trefoil_FSCN-like"/>
    <property type="match status" value="1"/>
</dbReference>
<dbReference type="RefSeq" id="WP_073008567.1">
    <property type="nucleotide sequence ID" value="NZ_FRBW01000001.1"/>
</dbReference>
<evidence type="ECO:0000259" key="3">
    <source>
        <dbReference type="Pfam" id="PF03724"/>
    </source>
</evidence>
<dbReference type="STRING" id="735517.SAMN05444272_0582"/>
<evidence type="ECO:0000313" key="4">
    <source>
        <dbReference type="EMBL" id="SHL43542.1"/>
    </source>
</evidence>
<proteinExistence type="predicted"/>
<dbReference type="Pfam" id="PF03724">
    <property type="entry name" value="META"/>
    <property type="match status" value="1"/>
</dbReference>
<dbReference type="SUPFAM" id="SSF50405">
    <property type="entry name" value="Actin-crosslinking proteins"/>
    <property type="match status" value="1"/>
</dbReference>
<organism evidence="4 5">
    <name type="scientific">Roseibium suaedae</name>
    <dbReference type="NCBI Taxonomy" id="735517"/>
    <lineage>
        <taxon>Bacteria</taxon>
        <taxon>Pseudomonadati</taxon>
        <taxon>Pseudomonadota</taxon>
        <taxon>Alphaproteobacteria</taxon>
        <taxon>Hyphomicrobiales</taxon>
        <taxon>Stappiaceae</taxon>
        <taxon>Roseibium</taxon>
    </lineage>
</organism>
<dbReference type="InterPro" id="IPR038670">
    <property type="entry name" value="HslJ-like_sf"/>
</dbReference>
<dbReference type="InterPro" id="IPR005184">
    <property type="entry name" value="DUF306_Meta_HslJ"/>
</dbReference>
<evidence type="ECO:0000256" key="1">
    <source>
        <dbReference type="SAM" id="MobiDB-lite"/>
    </source>
</evidence>
<dbReference type="InterPro" id="IPR008999">
    <property type="entry name" value="Actin-crosslinking"/>
</dbReference>
<dbReference type="Gene3D" id="2.40.128.270">
    <property type="match status" value="1"/>
</dbReference>
<dbReference type="Proteomes" id="UP000186002">
    <property type="component" value="Unassembled WGS sequence"/>
</dbReference>
<dbReference type="EMBL" id="FRBW01000001">
    <property type="protein sequence ID" value="SHL43542.1"/>
    <property type="molecule type" value="Genomic_DNA"/>
</dbReference>
<keyword evidence="2" id="KW-0732">Signal</keyword>
<gene>
    <name evidence="4" type="ORF">SAMN05444272_0582</name>
</gene>
<dbReference type="OrthoDB" id="8114226at2"/>
<accession>A0A1M7AL88</accession>
<protein>
    <submittedName>
        <fullName evidence="4">META domain-containing protein</fullName>
    </submittedName>
</protein>
<feature type="signal peptide" evidence="2">
    <location>
        <begin position="1"/>
        <end position="23"/>
    </location>
</feature>
<sequence>MKRTVRNLLALTLVLAAGAAAKADEVLLQSAKSGLYVTVVNGTLAASAQDARQAVKLDTVRLEGNKIAFRDVRSGTYVRAGVGQGTMLATGSPHIRSWETFELDRTGRGEVALRSSQNGLYVRAGVGRGSHLAAVSERARDWETFRLVDVRNAGGHQDRPRPGQGNGNGNHNAGQGPDLSSLIGNYRITHVTADNGFLVPLGRELAGRARMSIEGRGNLSATAGCNSISARIAVENGRFQTRSQPMSTKMGCVIRGQSLVENRISQILTEARTVQRDGRIVTLRARNGAELLKLRRM</sequence>
<dbReference type="Gene3D" id="2.80.10.50">
    <property type="match status" value="1"/>
</dbReference>
<reference evidence="4 5" key="1">
    <citation type="submission" date="2016-11" db="EMBL/GenBank/DDBJ databases">
        <authorList>
            <person name="Jaros S."/>
            <person name="Januszkiewicz K."/>
            <person name="Wedrychowicz H."/>
        </authorList>
    </citation>
    <scope>NUCLEOTIDE SEQUENCE [LARGE SCALE GENOMIC DNA]</scope>
    <source>
        <strain evidence="4 5">DSM 22153</strain>
    </source>
</reference>